<dbReference type="InterPro" id="IPR001109">
    <property type="entry name" value="Hydrogenase_HupF/HypC"/>
</dbReference>
<dbReference type="PROSITE" id="PS01097">
    <property type="entry name" value="HUPF_HYPC"/>
    <property type="match status" value="1"/>
</dbReference>
<dbReference type="InterPro" id="IPR019812">
    <property type="entry name" value="Hydgase_assmbl_chp_CS"/>
</dbReference>
<dbReference type="OrthoDB" id="9806017at2"/>
<evidence type="ECO:0000313" key="2">
    <source>
        <dbReference type="EMBL" id="BAV92582.1"/>
    </source>
</evidence>
<dbReference type="Gene3D" id="2.30.30.140">
    <property type="match status" value="1"/>
</dbReference>
<dbReference type="KEGG" id="dtr:RSDT_1070"/>
<protein>
    <submittedName>
        <fullName evidence="2">[NiFe] hydrogenase maturation protein HypC</fullName>
    </submittedName>
</protein>
<evidence type="ECO:0000256" key="1">
    <source>
        <dbReference type="ARBA" id="ARBA00006018"/>
    </source>
</evidence>
<name>A0A1J1DZK5_9BACT</name>
<keyword evidence="3" id="KW-1185">Reference proteome</keyword>
<accession>A0A1J1DZK5</accession>
<dbReference type="NCBIfam" id="TIGR00074">
    <property type="entry name" value="hypC_hupF"/>
    <property type="match status" value="1"/>
</dbReference>
<dbReference type="PRINTS" id="PR00445">
    <property type="entry name" value="HUPFHYPC"/>
</dbReference>
<organism evidence="2 3">
    <name type="scientific">Candidatus Desulfovibrio trichonymphae</name>
    <dbReference type="NCBI Taxonomy" id="1725232"/>
    <lineage>
        <taxon>Bacteria</taxon>
        <taxon>Pseudomonadati</taxon>
        <taxon>Thermodesulfobacteriota</taxon>
        <taxon>Desulfovibrionia</taxon>
        <taxon>Desulfovibrionales</taxon>
        <taxon>Desulfovibrionaceae</taxon>
        <taxon>Desulfovibrio</taxon>
    </lineage>
</organism>
<dbReference type="GO" id="GO:0005506">
    <property type="term" value="F:iron ion binding"/>
    <property type="evidence" value="ECO:0007669"/>
    <property type="project" value="TreeGrafter"/>
</dbReference>
<dbReference type="PANTHER" id="PTHR35177:SF2">
    <property type="entry name" value="HYDROGENASE MATURATION FACTOR HYBG"/>
    <property type="match status" value="1"/>
</dbReference>
<dbReference type="EMBL" id="AP017368">
    <property type="protein sequence ID" value="BAV92582.1"/>
    <property type="molecule type" value="Genomic_DNA"/>
</dbReference>
<proteinExistence type="inferred from homology"/>
<reference evidence="2 3" key="1">
    <citation type="journal article" date="2017" name="ISME J.">
        <title>Genome of 'Ca. Desulfovibrio trichonymphae', an H2-oxidizing bacterium in a tripartite symbiotic system within a protist cell in the termite gut.</title>
        <authorList>
            <person name="Kuwahara H."/>
            <person name="Yuki M."/>
            <person name="Izawa K."/>
            <person name="Ohkuma M."/>
            <person name="Hongoh Y."/>
        </authorList>
    </citation>
    <scope>NUCLEOTIDE SEQUENCE [LARGE SCALE GENOMIC DNA]</scope>
    <source>
        <strain evidence="2 3">Rs-N31</strain>
    </source>
</reference>
<dbReference type="RefSeq" id="WP_096400246.1">
    <property type="nucleotide sequence ID" value="NZ_AP017368.1"/>
</dbReference>
<dbReference type="Proteomes" id="UP000242645">
    <property type="component" value="Chromosome"/>
</dbReference>
<sequence>MCLAIPVQVVEFLEEGMVRVRVGESQTFLTASTMLLPVPSKIGDFLIVHAGFALHVLTEEEAMSSLSALREIADALNAKGTLDA</sequence>
<evidence type="ECO:0000313" key="3">
    <source>
        <dbReference type="Proteomes" id="UP000242645"/>
    </source>
</evidence>
<dbReference type="GO" id="GO:0051604">
    <property type="term" value="P:protein maturation"/>
    <property type="evidence" value="ECO:0007669"/>
    <property type="project" value="TreeGrafter"/>
</dbReference>
<dbReference type="AlphaFoldDB" id="A0A1J1DZK5"/>
<gene>
    <name evidence="2" type="primary">hypC</name>
    <name evidence="2" type="ORF">RSDT_1070</name>
</gene>
<dbReference type="SUPFAM" id="SSF159127">
    <property type="entry name" value="HupF/HypC-like"/>
    <property type="match status" value="1"/>
</dbReference>
<comment type="similarity">
    <text evidence="1">Belongs to the HupF/HypC family.</text>
</comment>
<dbReference type="PANTHER" id="PTHR35177">
    <property type="entry name" value="HYDROGENASE MATURATION FACTOR HYBG"/>
    <property type="match status" value="1"/>
</dbReference>
<dbReference type="GO" id="GO:1902670">
    <property type="term" value="F:carbon dioxide binding"/>
    <property type="evidence" value="ECO:0007669"/>
    <property type="project" value="TreeGrafter"/>
</dbReference>
<dbReference type="Pfam" id="PF01455">
    <property type="entry name" value="HupF_HypC"/>
    <property type="match status" value="1"/>
</dbReference>